<dbReference type="HOGENOM" id="CLU_897446_0_0_1"/>
<feature type="transmembrane region" description="Helical" evidence="7">
    <location>
        <begin position="231"/>
        <end position="250"/>
    </location>
</feature>
<gene>
    <name evidence="9" type="ORF">PV06_10637</name>
</gene>
<feature type="transmembrane region" description="Helical" evidence="7">
    <location>
        <begin position="83"/>
        <end position="105"/>
    </location>
</feature>
<dbReference type="InterPro" id="IPR004841">
    <property type="entry name" value="AA-permease/SLC12A_dom"/>
</dbReference>
<dbReference type="GO" id="GO:0015171">
    <property type="term" value="F:amino acid transmembrane transporter activity"/>
    <property type="evidence" value="ECO:0007669"/>
    <property type="project" value="TreeGrafter"/>
</dbReference>
<evidence type="ECO:0000256" key="2">
    <source>
        <dbReference type="ARBA" id="ARBA00022448"/>
    </source>
</evidence>
<evidence type="ECO:0000256" key="4">
    <source>
        <dbReference type="ARBA" id="ARBA00022970"/>
    </source>
</evidence>
<keyword evidence="3 7" id="KW-0812">Transmembrane</keyword>
<reference evidence="9 10" key="1">
    <citation type="submission" date="2015-01" db="EMBL/GenBank/DDBJ databases">
        <title>The Genome Sequence of Exophiala oligosperma CBS72588.</title>
        <authorList>
            <consortium name="The Broad Institute Genomics Platform"/>
            <person name="Cuomo C."/>
            <person name="de Hoog S."/>
            <person name="Gorbushina A."/>
            <person name="Stielow B."/>
            <person name="Teixiera M."/>
            <person name="Abouelleil A."/>
            <person name="Chapman S.B."/>
            <person name="Priest M."/>
            <person name="Young S.K."/>
            <person name="Wortman J."/>
            <person name="Nusbaum C."/>
            <person name="Birren B."/>
        </authorList>
    </citation>
    <scope>NUCLEOTIDE SEQUENCE [LARGE SCALE GENOMIC DNA]</scope>
    <source>
        <strain evidence="9 10">CBS 72588</strain>
    </source>
</reference>
<name>A0A0D2BIR2_9EURO</name>
<keyword evidence="2" id="KW-0813">Transport</keyword>
<keyword evidence="5 7" id="KW-1133">Transmembrane helix</keyword>
<evidence type="ECO:0000256" key="3">
    <source>
        <dbReference type="ARBA" id="ARBA00022692"/>
    </source>
</evidence>
<evidence type="ECO:0000256" key="7">
    <source>
        <dbReference type="SAM" id="Phobius"/>
    </source>
</evidence>
<dbReference type="GeneID" id="27362711"/>
<feature type="transmembrane region" description="Helical" evidence="7">
    <location>
        <begin position="126"/>
        <end position="148"/>
    </location>
</feature>
<evidence type="ECO:0000313" key="10">
    <source>
        <dbReference type="Proteomes" id="UP000053342"/>
    </source>
</evidence>
<keyword evidence="6 7" id="KW-0472">Membrane</keyword>
<evidence type="ECO:0000313" key="9">
    <source>
        <dbReference type="EMBL" id="KIW37297.1"/>
    </source>
</evidence>
<evidence type="ECO:0000256" key="5">
    <source>
        <dbReference type="ARBA" id="ARBA00022989"/>
    </source>
</evidence>
<evidence type="ECO:0000256" key="6">
    <source>
        <dbReference type="ARBA" id="ARBA00023136"/>
    </source>
</evidence>
<feature type="transmembrane region" description="Helical" evidence="7">
    <location>
        <begin position="346"/>
        <end position="363"/>
    </location>
</feature>
<dbReference type="Pfam" id="PF00324">
    <property type="entry name" value="AA_permease"/>
    <property type="match status" value="1"/>
</dbReference>
<keyword evidence="10" id="KW-1185">Reference proteome</keyword>
<dbReference type="Gene3D" id="1.20.1740.10">
    <property type="entry name" value="Amino acid/polyamine transporter I"/>
    <property type="match status" value="1"/>
</dbReference>
<feature type="transmembrane region" description="Helical" evidence="7">
    <location>
        <begin position="15"/>
        <end position="33"/>
    </location>
</feature>
<accession>A0A0D2BIR2</accession>
<feature type="transmembrane region" description="Helical" evidence="7">
    <location>
        <begin position="301"/>
        <end position="326"/>
    </location>
</feature>
<proteinExistence type="predicted"/>
<dbReference type="RefSeq" id="XP_016257513.1">
    <property type="nucleotide sequence ID" value="XM_016412205.1"/>
</dbReference>
<feature type="transmembrane region" description="Helical" evidence="7">
    <location>
        <begin position="168"/>
        <end position="186"/>
    </location>
</feature>
<evidence type="ECO:0000256" key="1">
    <source>
        <dbReference type="ARBA" id="ARBA00004141"/>
    </source>
</evidence>
<feature type="domain" description="Amino acid permease/ SLC12A" evidence="8">
    <location>
        <begin position="10"/>
        <end position="366"/>
    </location>
</feature>
<dbReference type="EMBL" id="KN847345">
    <property type="protein sequence ID" value="KIW37297.1"/>
    <property type="molecule type" value="Genomic_DNA"/>
</dbReference>
<keyword evidence="4" id="KW-0029">Amino-acid transport</keyword>
<dbReference type="STRING" id="215243.A0A0D2BIR2"/>
<organism evidence="9 10">
    <name type="scientific">Exophiala oligosperma</name>
    <dbReference type="NCBI Taxonomy" id="215243"/>
    <lineage>
        <taxon>Eukaryota</taxon>
        <taxon>Fungi</taxon>
        <taxon>Dikarya</taxon>
        <taxon>Ascomycota</taxon>
        <taxon>Pezizomycotina</taxon>
        <taxon>Eurotiomycetes</taxon>
        <taxon>Chaetothyriomycetidae</taxon>
        <taxon>Chaetothyriales</taxon>
        <taxon>Herpotrichiellaceae</taxon>
        <taxon>Exophiala</taxon>
    </lineage>
</organism>
<dbReference type="AlphaFoldDB" id="A0A0D2BIR2"/>
<evidence type="ECO:0000259" key="8">
    <source>
        <dbReference type="Pfam" id="PF00324"/>
    </source>
</evidence>
<feature type="transmembrane region" description="Helical" evidence="7">
    <location>
        <begin position="256"/>
        <end position="280"/>
    </location>
</feature>
<dbReference type="Proteomes" id="UP000053342">
    <property type="component" value="Unassembled WGS sequence"/>
</dbReference>
<dbReference type="VEuPathDB" id="FungiDB:PV06_10637"/>
<feature type="transmembrane region" description="Helical" evidence="7">
    <location>
        <begin position="40"/>
        <end position="63"/>
    </location>
</feature>
<dbReference type="InterPro" id="IPR050524">
    <property type="entry name" value="APC_YAT"/>
</dbReference>
<sequence>MAAQSMAMFYPAIDFATWLTLFVLLLLVIWFLGTTRFAQFLTLLGLLKLMIMIGLSVFAISLISRKGQPPEYSPFRNWHHPGAFNGGAFGIAATLFFSGTVRNGLDILSLGVRESSPSSTRYRSGCHLLVWSLAALRSFNAVVAGVSVPFTDLRLIDLTSLNPINSSPVAIAMKTYGGPSFTLIFLQIGSIMTRFTAASSAIYGSSRAASELAEQKQAPNALLVRNDSGRAVSCFVIAALPALLSFIALSEYGKSVLVYAPESSGTPMVFVSLTIFVAHLKFSKELRRRRQNPVNNFHGGFISEASSWFGASFCCVVVLSQLWTGLGPTVYGDVLSVEMDASTLRSYLYIPITVTVYLGYKLCRQTLRPMG</sequence>
<dbReference type="PANTHER" id="PTHR43341:SF1">
    <property type="entry name" value="GENERAL AMINO-ACID PERMEASE GAP1"/>
    <property type="match status" value="1"/>
</dbReference>
<dbReference type="PIRSF" id="PIRSF006060">
    <property type="entry name" value="AA_transporter"/>
    <property type="match status" value="1"/>
</dbReference>
<comment type="subcellular location">
    <subcellularLocation>
        <location evidence="1">Membrane</location>
        <topology evidence="1">Multi-pass membrane protein</topology>
    </subcellularLocation>
</comment>
<protein>
    <recommendedName>
        <fullName evidence="8">Amino acid permease/ SLC12A domain-containing protein</fullName>
    </recommendedName>
</protein>
<dbReference type="GO" id="GO:0016020">
    <property type="term" value="C:membrane"/>
    <property type="evidence" value="ECO:0007669"/>
    <property type="project" value="UniProtKB-SubCell"/>
</dbReference>
<dbReference type="PANTHER" id="PTHR43341">
    <property type="entry name" value="AMINO ACID PERMEASE"/>
    <property type="match status" value="1"/>
</dbReference>